<accession>A0A8K0EZE6</accession>
<feature type="region of interest" description="Disordered" evidence="7">
    <location>
        <begin position="790"/>
        <end position="900"/>
    </location>
</feature>
<dbReference type="FunFam" id="3.30.30.30:FF:000002">
    <property type="entry name" value="Heat shock 70 kDa protein 4"/>
    <property type="match status" value="1"/>
</dbReference>
<feature type="region of interest" description="Disordered" evidence="7">
    <location>
        <begin position="499"/>
        <end position="621"/>
    </location>
</feature>
<evidence type="ECO:0000313" key="9">
    <source>
        <dbReference type="Proteomes" id="UP000838412"/>
    </source>
</evidence>
<dbReference type="FunFam" id="3.30.420.40:FF:000171">
    <property type="entry name" value="Heat shock 70 kDa protein 4"/>
    <property type="match status" value="1"/>
</dbReference>
<dbReference type="Gene3D" id="1.20.1270.10">
    <property type="match status" value="1"/>
</dbReference>
<feature type="compositionally biased region" description="Basic and acidic residues" evidence="7">
    <location>
        <begin position="815"/>
        <end position="824"/>
    </location>
</feature>
<dbReference type="InterPro" id="IPR013126">
    <property type="entry name" value="Hsp_70_fam"/>
</dbReference>
<dbReference type="EMBL" id="OV696691">
    <property type="protein sequence ID" value="CAH1268174.1"/>
    <property type="molecule type" value="Genomic_DNA"/>
</dbReference>
<dbReference type="GO" id="GO:0005524">
    <property type="term" value="F:ATP binding"/>
    <property type="evidence" value="ECO:0007669"/>
    <property type="project" value="UniProtKB-KW"/>
</dbReference>
<dbReference type="SUPFAM" id="SSF53067">
    <property type="entry name" value="Actin-like ATPase domain"/>
    <property type="match status" value="2"/>
</dbReference>
<sequence>MSVVGFDLGNLSCYIGVARQGGIETIANEYSDRCTPTVVSFGEKQRSIGTPAKNQMVTNYKNTVYQFKRFLGRRFQDPQVQAELQHVQFKAAEMPDGSVGMKLHYQGEEQVFSTEQIAGMMLTKLKEVSEMNLKVKVVDCVISVPCFFTDSERRAVLDSATIAGLNVLKLMNDTTAAALAYGIYKQDLPAPEEKPRNVVFVDMGYKSLQVSACAFNKGKLKVLATAFDSTIGGHNFDLRLAEHFAEEFKKKYKVDAKTKPRAMLRLLTECEKLKKLMSANATEIPMNIECFMEDKDVTGRMKRGDFEAMCADLLARLEGPLKSILEQTNLKSDAIDSVEIIGGQTRMPAVKEIIKKVFGKETSTTLNADEAVARGCTLQCAMLSPTFRVRDFSVTDVVPFPISLSWKAAIDEEGDMEVFTKNHAAPFSKMLTFYRKDPFTLQARYSLPNDIPHPDPVIGKFFIDKVVPNQEGESAKVKVKVRVNINGIFTVSSAQLVEKLPPQPAEDEKKEEETKSKDGKKKKKQKTKDVDKAKEDSKEVEDMETDQTPNGPSENQNGETPGSDEDKTAEDGKKEEMETDNKGKTAADETEDNSPKKKEKKDDGKKDGKEPAPKKPKKLVKMIDLPIETKVHQLSKDLINSYTEQEGKMIMADKLEKERQDAKNAVEEYVYDIRDKLYGDFEPFITEEEREKFSVVLGTTEDWLYEEGEDQPKQVYLDKIAELKKTGEPVRARFKEELERPAAFEELGKMLQQYRKVLDLYTQKDEKYNHIEEEEMKKVETEIAEKQSWLDGKAQAQKNQARHQDPVVKVTQIRAETKALDSKCKAIVNKPKPKAEPPKEDKKKDEKEKKEKGEKKEGNPPKENEAQENDTKEDSVNGNNNPEKTTTEKDGVPDPSMEVD</sequence>
<feature type="compositionally biased region" description="Basic and acidic residues" evidence="7">
    <location>
        <begin position="833"/>
        <end position="875"/>
    </location>
</feature>
<dbReference type="Pfam" id="PF00012">
    <property type="entry name" value="HSP70"/>
    <property type="match status" value="2"/>
</dbReference>
<dbReference type="PROSITE" id="PS01036">
    <property type="entry name" value="HSP70_3"/>
    <property type="match status" value="1"/>
</dbReference>
<feature type="compositionally biased region" description="Polar residues" evidence="7">
    <location>
        <begin position="546"/>
        <end position="560"/>
    </location>
</feature>
<dbReference type="InterPro" id="IPR018181">
    <property type="entry name" value="Heat_shock_70_CS"/>
</dbReference>
<dbReference type="Proteomes" id="UP000838412">
    <property type="component" value="Chromosome 6"/>
</dbReference>
<evidence type="ECO:0000256" key="6">
    <source>
        <dbReference type="ARBA" id="ARBA00022840"/>
    </source>
</evidence>
<evidence type="ECO:0000256" key="7">
    <source>
        <dbReference type="SAM" id="MobiDB-lite"/>
    </source>
</evidence>
<feature type="compositionally biased region" description="Basic and acidic residues" evidence="7">
    <location>
        <begin position="564"/>
        <end position="613"/>
    </location>
</feature>
<dbReference type="SUPFAM" id="SSF100920">
    <property type="entry name" value="Heat shock protein 70kD (HSP70), peptide-binding domain"/>
    <property type="match status" value="1"/>
</dbReference>
<proteinExistence type="inferred from homology"/>
<gene>
    <name evidence="8" type="primary">HSPH1</name>
    <name evidence="8" type="ORF">BLAG_LOCUS21202</name>
</gene>
<dbReference type="FunFam" id="3.90.640.10:FF:000004">
    <property type="entry name" value="Heat shock 70 kDa protein 4"/>
    <property type="match status" value="1"/>
</dbReference>
<dbReference type="GO" id="GO:0005829">
    <property type="term" value="C:cytosol"/>
    <property type="evidence" value="ECO:0007669"/>
    <property type="project" value="TreeGrafter"/>
</dbReference>
<comment type="subcellular location">
    <subcellularLocation>
        <location evidence="1">Cytoplasm</location>
    </subcellularLocation>
</comment>
<feature type="compositionally biased region" description="Basic and acidic residues" evidence="7">
    <location>
        <begin position="506"/>
        <end position="517"/>
    </location>
</feature>
<dbReference type="InterPro" id="IPR043129">
    <property type="entry name" value="ATPase_NBD"/>
</dbReference>
<dbReference type="InterPro" id="IPR029047">
    <property type="entry name" value="HSP70_peptide-bd_sf"/>
</dbReference>
<dbReference type="GO" id="GO:0005634">
    <property type="term" value="C:nucleus"/>
    <property type="evidence" value="ECO:0007669"/>
    <property type="project" value="TreeGrafter"/>
</dbReference>
<evidence type="ECO:0000313" key="8">
    <source>
        <dbReference type="EMBL" id="CAH1268174.1"/>
    </source>
</evidence>
<feature type="compositionally biased region" description="Basic and acidic residues" evidence="7">
    <location>
        <begin position="527"/>
        <end position="537"/>
    </location>
</feature>
<keyword evidence="4" id="KW-0597">Phosphoprotein</keyword>
<dbReference type="FunFam" id="3.30.420.40:FF:000495">
    <property type="entry name" value="Heat shock protein 4b"/>
    <property type="match status" value="1"/>
</dbReference>
<dbReference type="PRINTS" id="PR00301">
    <property type="entry name" value="HEATSHOCK70"/>
</dbReference>
<protein>
    <submittedName>
        <fullName evidence="8">HSPH1 protein</fullName>
    </submittedName>
</protein>
<keyword evidence="3" id="KW-0963">Cytoplasm</keyword>
<organism evidence="8 9">
    <name type="scientific">Branchiostoma lanceolatum</name>
    <name type="common">Common lancelet</name>
    <name type="synonym">Amphioxus lanceolatum</name>
    <dbReference type="NCBI Taxonomy" id="7740"/>
    <lineage>
        <taxon>Eukaryota</taxon>
        <taxon>Metazoa</taxon>
        <taxon>Chordata</taxon>
        <taxon>Cephalochordata</taxon>
        <taxon>Leptocardii</taxon>
        <taxon>Amphioxiformes</taxon>
        <taxon>Branchiostomatidae</taxon>
        <taxon>Branchiostoma</taxon>
    </lineage>
</organism>
<dbReference type="GO" id="GO:0140662">
    <property type="term" value="F:ATP-dependent protein folding chaperone"/>
    <property type="evidence" value="ECO:0007669"/>
    <property type="project" value="InterPro"/>
</dbReference>
<dbReference type="FunFam" id="1.20.1270.10:FF:000002">
    <property type="entry name" value="Heat shock 70 kDa protein 4"/>
    <property type="match status" value="1"/>
</dbReference>
<reference evidence="8" key="1">
    <citation type="submission" date="2022-01" db="EMBL/GenBank/DDBJ databases">
        <authorList>
            <person name="Braso-Vives M."/>
        </authorList>
    </citation>
    <scope>NUCLEOTIDE SEQUENCE</scope>
</reference>
<dbReference type="PANTHER" id="PTHR45639">
    <property type="entry name" value="HSC70CB, ISOFORM G-RELATED"/>
    <property type="match status" value="1"/>
</dbReference>
<evidence type="ECO:0000256" key="5">
    <source>
        <dbReference type="ARBA" id="ARBA00022741"/>
    </source>
</evidence>
<dbReference type="InterPro" id="IPR029048">
    <property type="entry name" value="HSP70_C_sf"/>
</dbReference>
<comment type="similarity">
    <text evidence="2">Belongs to the heat shock protein 70 family.</text>
</comment>
<evidence type="ECO:0000256" key="2">
    <source>
        <dbReference type="ARBA" id="ARBA00007381"/>
    </source>
</evidence>
<dbReference type="FunFam" id="3.30.420.40:FF:000767">
    <property type="entry name" value="Heat shock protein 70 (HSP70)-4, putative"/>
    <property type="match status" value="1"/>
</dbReference>
<dbReference type="Gene3D" id="3.30.420.40">
    <property type="match status" value="2"/>
</dbReference>
<keyword evidence="9" id="KW-1185">Reference proteome</keyword>
<dbReference type="Gene3D" id="2.60.34.10">
    <property type="entry name" value="Substrate Binding Domain Of DNAk, Chain A, domain 1"/>
    <property type="match status" value="1"/>
</dbReference>
<dbReference type="CDD" id="cd10228">
    <property type="entry name" value="ASKHA_NBD_HSP70_HSPA4_like"/>
    <property type="match status" value="1"/>
</dbReference>
<evidence type="ECO:0000256" key="3">
    <source>
        <dbReference type="ARBA" id="ARBA00022490"/>
    </source>
</evidence>
<dbReference type="OrthoDB" id="434160at2759"/>
<dbReference type="SUPFAM" id="SSF100934">
    <property type="entry name" value="Heat shock protein 70kD (HSP70), C-terminal subdomain"/>
    <property type="match status" value="2"/>
</dbReference>
<evidence type="ECO:0000256" key="1">
    <source>
        <dbReference type="ARBA" id="ARBA00004496"/>
    </source>
</evidence>
<dbReference type="Gene3D" id="3.90.640.10">
    <property type="entry name" value="Actin, Chain A, domain 4"/>
    <property type="match status" value="1"/>
</dbReference>
<dbReference type="PANTHER" id="PTHR45639:SF4">
    <property type="entry name" value="HSC70CB, ISOFORM G"/>
    <property type="match status" value="1"/>
</dbReference>
<keyword evidence="6" id="KW-0067">ATP-binding</keyword>
<keyword evidence="5" id="KW-0547">Nucleotide-binding</keyword>
<dbReference type="AlphaFoldDB" id="A0A8K0EZE6"/>
<name>A0A8K0EZE6_BRALA</name>
<dbReference type="Gene3D" id="3.30.30.30">
    <property type="match status" value="1"/>
</dbReference>
<evidence type="ECO:0000256" key="4">
    <source>
        <dbReference type="ARBA" id="ARBA00022553"/>
    </source>
</evidence>